<evidence type="ECO:0000256" key="5">
    <source>
        <dbReference type="ARBA" id="ARBA00013189"/>
    </source>
</evidence>
<dbReference type="GO" id="GO:0003978">
    <property type="term" value="F:UDP-glucose 4-epimerase activity"/>
    <property type="evidence" value="ECO:0007669"/>
    <property type="project" value="UniProtKB-UniRule"/>
</dbReference>
<evidence type="ECO:0000256" key="6">
    <source>
        <dbReference type="ARBA" id="ARBA00018569"/>
    </source>
</evidence>
<organism evidence="12 13">
    <name type="scientific">Hathewaya proteolytica DSM 3090</name>
    <dbReference type="NCBI Taxonomy" id="1121331"/>
    <lineage>
        <taxon>Bacteria</taxon>
        <taxon>Bacillati</taxon>
        <taxon>Bacillota</taxon>
        <taxon>Clostridia</taxon>
        <taxon>Eubacteriales</taxon>
        <taxon>Clostridiaceae</taxon>
        <taxon>Hathewaya</taxon>
    </lineage>
</organism>
<comment type="pathway">
    <text evidence="3 10">Carbohydrate metabolism; galactose metabolism.</text>
</comment>
<dbReference type="InterPro" id="IPR005886">
    <property type="entry name" value="UDP_G4E"/>
</dbReference>
<dbReference type="FunFam" id="3.90.25.10:FF:000028">
    <property type="entry name" value="UDP-glucose 4-epimerase GalE"/>
    <property type="match status" value="1"/>
</dbReference>
<dbReference type="EC" id="5.1.3.2" evidence="5 10"/>
<feature type="domain" description="NAD-dependent epimerase/dehydratase" evidence="11">
    <location>
        <begin position="8"/>
        <end position="264"/>
    </location>
</feature>
<comment type="cofactor">
    <cofactor evidence="2 10">
        <name>NAD(+)</name>
        <dbReference type="ChEBI" id="CHEBI:57540"/>
    </cofactor>
</comment>
<evidence type="ECO:0000259" key="11">
    <source>
        <dbReference type="Pfam" id="PF01370"/>
    </source>
</evidence>
<evidence type="ECO:0000313" key="13">
    <source>
        <dbReference type="Proteomes" id="UP000183952"/>
    </source>
</evidence>
<dbReference type="GO" id="GO:0005829">
    <property type="term" value="C:cytosol"/>
    <property type="evidence" value="ECO:0007669"/>
    <property type="project" value="TreeGrafter"/>
</dbReference>
<evidence type="ECO:0000256" key="8">
    <source>
        <dbReference type="ARBA" id="ARBA00023144"/>
    </source>
</evidence>
<keyword evidence="10" id="KW-0119">Carbohydrate metabolism</keyword>
<dbReference type="PRINTS" id="PR01713">
    <property type="entry name" value="NUCEPIMERASE"/>
</dbReference>
<gene>
    <name evidence="12" type="ORF">SAMN02745248_01866</name>
</gene>
<keyword evidence="9 10" id="KW-0413">Isomerase</keyword>
<dbReference type="AlphaFoldDB" id="A0A1M6Q1X4"/>
<dbReference type="STRING" id="1121331.SAMN02745248_01866"/>
<evidence type="ECO:0000256" key="1">
    <source>
        <dbReference type="ARBA" id="ARBA00000083"/>
    </source>
</evidence>
<dbReference type="PANTHER" id="PTHR43725">
    <property type="entry name" value="UDP-GLUCOSE 4-EPIMERASE"/>
    <property type="match status" value="1"/>
</dbReference>
<dbReference type="NCBIfam" id="NF007956">
    <property type="entry name" value="PRK10675.1"/>
    <property type="match status" value="1"/>
</dbReference>
<evidence type="ECO:0000313" key="12">
    <source>
        <dbReference type="EMBL" id="SHK14193.1"/>
    </source>
</evidence>
<dbReference type="GO" id="GO:0006012">
    <property type="term" value="P:galactose metabolic process"/>
    <property type="evidence" value="ECO:0007669"/>
    <property type="project" value="UniProtKB-UniPathway"/>
</dbReference>
<dbReference type="Pfam" id="PF01370">
    <property type="entry name" value="Epimerase"/>
    <property type="match status" value="1"/>
</dbReference>
<dbReference type="EMBL" id="FRAD01000015">
    <property type="protein sequence ID" value="SHK14193.1"/>
    <property type="molecule type" value="Genomic_DNA"/>
</dbReference>
<keyword evidence="13" id="KW-1185">Reference proteome</keyword>
<dbReference type="Proteomes" id="UP000183952">
    <property type="component" value="Unassembled WGS sequence"/>
</dbReference>
<accession>A0A1M6Q1X4</accession>
<evidence type="ECO:0000256" key="4">
    <source>
        <dbReference type="ARBA" id="ARBA00007637"/>
    </source>
</evidence>
<dbReference type="NCBIfam" id="TIGR01179">
    <property type="entry name" value="galE"/>
    <property type="match status" value="1"/>
</dbReference>
<evidence type="ECO:0000256" key="10">
    <source>
        <dbReference type="RuleBase" id="RU366046"/>
    </source>
</evidence>
<evidence type="ECO:0000256" key="2">
    <source>
        <dbReference type="ARBA" id="ARBA00001911"/>
    </source>
</evidence>
<sequence>MNISKMNILVTGGAGYIGSHTCVELLNNNHTVIVADNLCNSNINTIDKIKQITNKEVTFYKIDVTDEAAIETIFANHKIDGVIHFAGLKAVGESVEKPLAYYYNNLVSTMVLSKMCKKYNVNKFVFSSSATVYGDNQVPFVETMDLLPTTNPYGETKAMSERILTDIAKANPGFSVALLRYFNPVGAHESGLIGEAPNGIPNNLMPYITKVAKGELEKLRVFGNDYPTVDGTGVRDYIHVVDLAEGHVAALNKLQPGVHIYNLGTGQGTSVLELVKAFEEVSATQVPYEIVDRRPGDIASCYADVSKAERELGWTAKRGILEMCRDAWRFEKNYKE</sequence>
<dbReference type="PANTHER" id="PTHR43725:SF47">
    <property type="entry name" value="UDP-GLUCOSE 4-EPIMERASE"/>
    <property type="match status" value="1"/>
</dbReference>
<name>A0A1M6Q1X4_9CLOT</name>
<protein>
    <recommendedName>
        <fullName evidence="6 10">UDP-glucose 4-epimerase</fullName>
        <ecNumber evidence="5 10">5.1.3.2</ecNumber>
    </recommendedName>
</protein>
<evidence type="ECO:0000256" key="7">
    <source>
        <dbReference type="ARBA" id="ARBA00023027"/>
    </source>
</evidence>
<evidence type="ECO:0000256" key="9">
    <source>
        <dbReference type="ARBA" id="ARBA00023235"/>
    </source>
</evidence>
<dbReference type="UniPathway" id="UPA00214"/>
<dbReference type="InterPro" id="IPR036291">
    <property type="entry name" value="NAD(P)-bd_dom_sf"/>
</dbReference>
<keyword evidence="7 10" id="KW-0520">NAD</keyword>
<dbReference type="Gene3D" id="3.40.50.720">
    <property type="entry name" value="NAD(P)-binding Rossmann-like Domain"/>
    <property type="match status" value="1"/>
</dbReference>
<dbReference type="SUPFAM" id="SSF51735">
    <property type="entry name" value="NAD(P)-binding Rossmann-fold domains"/>
    <property type="match status" value="1"/>
</dbReference>
<evidence type="ECO:0000256" key="3">
    <source>
        <dbReference type="ARBA" id="ARBA00004947"/>
    </source>
</evidence>
<reference evidence="12 13" key="1">
    <citation type="submission" date="2016-11" db="EMBL/GenBank/DDBJ databases">
        <authorList>
            <person name="Jaros S."/>
            <person name="Januszkiewicz K."/>
            <person name="Wedrychowicz H."/>
        </authorList>
    </citation>
    <scope>NUCLEOTIDE SEQUENCE [LARGE SCALE GENOMIC DNA]</scope>
    <source>
        <strain evidence="12 13">DSM 3090</strain>
    </source>
</reference>
<comment type="subunit">
    <text evidence="10">Homodimer.</text>
</comment>
<comment type="catalytic activity">
    <reaction evidence="1 10">
        <text>UDP-alpha-D-glucose = UDP-alpha-D-galactose</text>
        <dbReference type="Rhea" id="RHEA:22168"/>
        <dbReference type="ChEBI" id="CHEBI:58885"/>
        <dbReference type="ChEBI" id="CHEBI:66914"/>
        <dbReference type="EC" id="5.1.3.2"/>
    </reaction>
</comment>
<proteinExistence type="inferred from homology"/>
<dbReference type="Gene3D" id="3.90.25.10">
    <property type="entry name" value="UDP-galactose 4-epimerase, domain 1"/>
    <property type="match status" value="1"/>
</dbReference>
<keyword evidence="8" id="KW-0299">Galactose metabolism</keyword>
<dbReference type="InterPro" id="IPR001509">
    <property type="entry name" value="Epimerase_deHydtase"/>
</dbReference>
<comment type="similarity">
    <text evidence="4 10">Belongs to the NAD(P)-dependent epimerase/dehydratase family.</text>
</comment>
<dbReference type="CDD" id="cd05247">
    <property type="entry name" value="UDP_G4E_1_SDR_e"/>
    <property type="match status" value="1"/>
</dbReference>